<dbReference type="OrthoDB" id="10266921at2759"/>
<dbReference type="RefSeq" id="XP_003092555.2">
    <property type="nucleotide sequence ID" value="XM_003092507.2"/>
</dbReference>
<dbReference type="AlphaFoldDB" id="E3NGC0"/>
<dbReference type="eggNOG" id="KOG0796">
    <property type="taxonomic scope" value="Eukaryota"/>
</dbReference>
<organism evidence="5">
    <name type="scientific">Caenorhabditis remanei</name>
    <name type="common">Caenorhabditis vulgaris</name>
    <dbReference type="NCBI Taxonomy" id="31234"/>
    <lineage>
        <taxon>Eukaryota</taxon>
        <taxon>Metazoa</taxon>
        <taxon>Ecdysozoa</taxon>
        <taxon>Nematoda</taxon>
        <taxon>Chromadorea</taxon>
        <taxon>Rhabditida</taxon>
        <taxon>Rhabditina</taxon>
        <taxon>Rhabditomorpha</taxon>
        <taxon>Rhabditoidea</taxon>
        <taxon>Rhabditidae</taxon>
        <taxon>Peloderinae</taxon>
        <taxon>Caenorhabditis</taxon>
    </lineage>
</organism>
<dbReference type="KEGG" id="crq:GCK72_011061"/>
<gene>
    <name evidence="4" type="ORF">CRE_26791</name>
</gene>
<dbReference type="GO" id="GO:0003729">
    <property type="term" value="F:mRNA binding"/>
    <property type="evidence" value="ECO:0007669"/>
    <property type="project" value="InterPro"/>
</dbReference>
<dbReference type="Pfam" id="PF03194">
    <property type="entry name" value="LUC7"/>
    <property type="match status" value="1"/>
</dbReference>
<feature type="coiled-coil region" evidence="2">
    <location>
        <begin position="134"/>
        <end position="200"/>
    </location>
</feature>
<protein>
    <submittedName>
        <fullName evidence="4">Uncharacterized protein</fullName>
    </submittedName>
</protein>
<accession>E3NGC0</accession>
<feature type="compositionally biased region" description="Basic and acidic residues" evidence="3">
    <location>
        <begin position="296"/>
        <end position="323"/>
    </location>
</feature>
<name>E3NGC0_CAERE</name>
<dbReference type="Proteomes" id="UP000008281">
    <property type="component" value="Unassembled WGS sequence"/>
</dbReference>
<dbReference type="STRING" id="31234.E3NGC0"/>
<feature type="region of interest" description="Disordered" evidence="3">
    <location>
        <begin position="296"/>
        <end position="382"/>
    </location>
</feature>
<keyword evidence="5" id="KW-1185">Reference proteome</keyword>
<feature type="compositionally biased region" description="Basic and acidic residues" evidence="3">
    <location>
        <begin position="331"/>
        <end position="349"/>
    </location>
</feature>
<dbReference type="InterPro" id="IPR004882">
    <property type="entry name" value="Luc7-rel"/>
</dbReference>
<dbReference type="GO" id="GO:0006376">
    <property type="term" value="P:mRNA splice site recognition"/>
    <property type="evidence" value="ECO:0007669"/>
    <property type="project" value="InterPro"/>
</dbReference>
<evidence type="ECO:0000256" key="2">
    <source>
        <dbReference type="SAM" id="Coils"/>
    </source>
</evidence>
<sequence length="382" mass="45325">MRVKCGVCGLAYVRKFRFFRAEKFRFLTKYSGFGAQLKVILYLFCRKMTDYMAQMLNELMGSQRDAMPGERRELRFDDPNVCTDFLVGFCTHDIFRNTKNDLGFCKYTTHDENLKNSYQNSDKKGRMGFENRFLERIRRIHEDVRRKIQKHEDRLAVTQGESKSAEETFGMKIQELELRKEQLTKKVEDLMDEAAVEGEKGNVAAAQTAVEKADKTKFEIEELGFEAEKMRNEKERAISMEENVTAGNRQMQVCQICGCFMLQNDAPQRVDDHLTGKLHIAYQLIADTIKGLEHEMEEKKKQRLDERVSSRRYDRSRSRSKERKEHKKDHKERSEHRRGEGRDRGGEHRDRHRDRDHKDREHHRGDRGDKHRSDRDRRVRIV</sequence>
<dbReference type="OMA" id="HIAYTRI"/>
<reference evidence="4" key="1">
    <citation type="submission" date="2007-07" db="EMBL/GenBank/DDBJ databases">
        <title>PCAP assembly of the Caenorhabditis remanei genome.</title>
        <authorList>
            <consortium name="The Caenorhabditis remanei Sequencing Consortium"/>
            <person name="Wilson R.K."/>
        </authorList>
    </citation>
    <scope>NUCLEOTIDE SEQUENCE [LARGE SCALE GENOMIC DNA]</scope>
    <source>
        <strain evidence="4">PB4641</strain>
    </source>
</reference>
<dbReference type="GeneID" id="9800197"/>
<comment type="similarity">
    <text evidence="1">Belongs to the Luc7 family.</text>
</comment>
<dbReference type="HOGENOM" id="CLU_030397_0_0_1"/>
<dbReference type="CTD" id="9800197"/>
<dbReference type="FunCoup" id="E3NGC0">
    <property type="interactions" value="1551"/>
</dbReference>
<evidence type="ECO:0000256" key="3">
    <source>
        <dbReference type="SAM" id="MobiDB-lite"/>
    </source>
</evidence>
<dbReference type="EMBL" id="DS268652">
    <property type="protein sequence ID" value="EFO97027.1"/>
    <property type="molecule type" value="Genomic_DNA"/>
</dbReference>
<proteinExistence type="inferred from homology"/>
<dbReference type="GO" id="GO:0005685">
    <property type="term" value="C:U1 snRNP"/>
    <property type="evidence" value="ECO:0007669"/>
    <property type="project" value="InterPro"/>
</dbReference>
<dbReference type="InParanoid" id="E3NGC0"/>
<feature type="compositionally biased region" description="Basic and acidic residues" evidence="3">
    <location>
        <begin position="356"/>
        <end position="382"/>
    </location>
</feature>
<dbReference type="PANTHER" id="PTHR12375">
    <property type="entry name" value="RNA-BINDING PROTEIN LUC7-RELATED"/>
    <property type="match status" value="1"/>
</dbReference>
<evidence type="ECO:0000313" key="5">
    <source>
        <dbReference type="Proteomes" id="UP000008281"/>
    </source>
</evidence>
<keyword evidence="2" id="KW-0175">Coiled coil</keyword>
<evidence type="ECO:0000256" key="1">
    <source>
        <dbReference type="ARBA" id="ARBA00005655"/>
    </source>
</evidence>
<evidence type="ECO:0000313" key="4">
    <source>
        <dbReference type="EMBL" id="EFO97027.1"/>
    </source>
</evidence>